<name>A0A914Z3V3_9BILA</name>
<organism evidence="2 3">
    <name type="scientific">Panagrolaimus superbus</name>
    <dbReference type="NCBI Taxonomy" id="310955"/>
    <lineage>
        <taxon>Eukaryota</taxon>
        <taxon>Metazoa</taxon>
        <taxon>Ecdysozoa</taxon>
        <taxon>Nematoda</taxon>
        <taxon>Chromadorea</taxon>
        <taxon>Rhabditida</taxon>
        <taxon>Tylenchina</taxon>
        <taxon>Panagrolaimomorpha</taxon>
        <taxon>Panagrolaimoidea</taxon>
        <taxon>Panagrolaimidae</taxon>
        <taxon>Panagrolaimus</taxon>
    </lineage>
</organism>
<dbReference type="Proteomes" id="UP000887577">
    <property type="component" value="Unplaced"/>
</dbReference>
<dbReference type="InterPro" id="IPR004305">
    <property type="entry name" value="Thiaminase-2/PQQC"/>
</dbReference>
<dbReference type="GO" id="GO:0006772">
    <property type="term" value="P:thiamine metabolic process"/>
    <property type="evidence" value="ECO:0007669"/>
    <property type="project" value="UniProtKB-ARBA"/>
</dbReference>
<dbReference type="Gene3D" id="1.20.910.10">
    <property type="entry name" value="Heme oxygenase-like"/>
    <property type="match status" value="1"/>
</dbReference>
<feature type="domain" description="Thiaminase-2/PQQC" evidence="1">
    <location>
        <begin position="17"/>
        <end position="80"/>
    </location>
</feature>
<protein>
    <submittedName>
        <fullName evidence="3">Thiaminase-2/PQQC domain-containing protein</fullName>
    </submittedName>
</protein>
<evidence type="ECO:0000313" key="3">
    <source>
        <dbReference type="WBParaSite" id="PSU_v2.g4933.t1"/>
    </source>
</evidence>
<dbReference type="WBParaSite" id="PSU_v2.g4933.t1">
    <property type="protein sequence ID" value="PSU_v2.g4933.t1"/>
    <property type="gene ID" value="PSU_v2.g4933"/>
</dbReference>
<accession>A0A914Z3V3</accession>
<reference evidence="3" key="1">
    <citation type="submission" date="2022-11" db="UniProtKB">
        <authorList>
            <consortium name="WormBaseParasite"/>
        </authorList>
    </citation>
    <scope>IDENTIFICATION</scope>
</reference>
<dbReference type="SUPFAM" id="SSF48613">
    <property type="entry name" value="Heme oxygenase-like"/>
    <property type="match status" value="1"/>
</dbReference>
<sequence length="84" mass="10130">MALTIFYGIELCYFKAWKTVKNEKYKEFANRWSSDEFGIYIDELKVAIDKASEKASDDEKQEVIQEWNQIWEFEISFWNSCILK</sequence>
<evidence type="ECO:0000313" key="2">
    <source>
        <dbReference type="Proteomes" id="UP000887577"/>
    </source>
</evidence>
<keyword evidence="2" id="KW-1185">Reference proteome</keyword>
<dbReference type="InterPro" id="IPR016084">
    <property type="entry name" value="Haem_Oase-like_multi-hlx"/>
</dbReference>
<dbReference type="Pfam" id="PF03070">
    <property type="entry name" value="TENA_THI-4"/>
    <property type="match status" value="1"/>
</dbReference>
<proteinExistence type="predicted"/>
<evidence type="ECO:0000259" key="1">
    <source>
        <dbReference type="Pfam" id="PF03070"/>
    </source>
</evidence>
<dbReference type="AlphaFoldDB" id="A0A914Z3V3"/>